<dbReference type="Proteomes" id="UP001154015">
    <property type="component" value="Unassembled WGS sequence"/>
</dbReference>
<dbReference type="RefSeq" id="WP_318574949.1">
    <property type="nucleotide sequence ID" value="NZ_CAKXYP010000010.1"/>
</dbReference>
<reference evidence="3" key="1">
    <citation type="submission" date="2022-03" db="EMBL/GenBank/DDBJ databases">
        <authorList>
            <person name="Leyn A S."/>
        </authorList>
    </citation>
    <scope>NUCLEOTIDE SEQUENCE</scope>
    <source>
        <strain evidence="3">Streptomyces globisporus 4-3</strain>
    </source>
</reference>
<keyword evidence="2" id="KW-0812">Transmembrane</keyword>
<accession>A0ABM9GZU9</accession>
<dbReference type="EMBL" id="CAKXYP010000010">
    <property type="protein sequence ID" value="CAH9416854.1"/>
    <property type="molecule type" value="Genomic_DNA"/>
</dbReference>
<evidence type="ECO:0000313" key="3">
    <source>
        <dbReference type="EMBL" id="CAH9416854.1"/>
    </source>
</evidence>
<keyword evidence="2" id="KW-0472">Membrane</keyword>
<keyword evidence="4" id="KW-1185">Reference proteome</keyword>
<feature type="region of interest" description="Disordered" evidence="1">
    <location>
        <begin position="1"/>
        <end position="31"/>
    </location>
</feature>
<protein>
    <recommendedName>
        <fullName evidence="5">Pyridoxamine 5'-phosphate oxidase family protein</fullName>
    </recommendedName>
</protein>
<proteinExistence type="predicted"/>
<sequence length="157" mass="15970">MAAGDGVRDRGEHRPDTPYDGRPEVAGAGSVPVAWTNRYESRPTVRPVHARGDFYLAVTLGAQAAEIAENPRIGVVLRVAVLGDELAGPEHGAPVLAREGEGKNADKRGNPAVAGDSGGAGGAGWTGIAAAAGSGALVVVAGGFLLVRRRSSRSRRG</sequence>
<feature type="compositionally biased region" description="Basic and acidic residues" evidence="1">
    <location>
        <begin position="98"/>
        <end position="109"/>
    </location>
</feature>
<evidence type="ECO:0000256" key="2">
    <source>
        <dbReference type="SAM" id="Phobius"/>
    </source>
</evidence>
<feature type="transmembrane region" description="Helical" evidence="2">
    <location>
        <begin position="125"/>
        <end position="147"/>
    </location>
</feature>
<organism evidence="3 4">
    <name type="scientific">Streptomyces globisporus</name>
    <dbReference type="NCBI Taxonomy" id="1908"/>
    <lineage>
        <taxon>Bacteria</taxon>
        <taxon>Bacillati</taxon>
        <taxon>Actinomycetota</taxon>
        <taxon>Actinomycetes</taxon>
        <taxon>Kitasatosporales</taxon>
        <taxon>Streptomycetaceae</taxon>
        <taxon>Streptomyces</taxon>
    </lineage>
</organism>
<evidence type="ECO:0000256" key="1">
    <source>
        <dbReference type="SAM" id="MobiDB-lite"/>
    </source>
</evidence>
<feature type="compositionally biased region" description="Basic and acidic residues" evidence="1">
    <location>
        <begin position="1"/>
        <end position="23"/>
    </location>
</feature>
<comment type="caution">
    <text evidence="3">The sequence shown here is derived from an EMBL/GenBank/DDBJ whole genome shotgun (WGS) entry which is preliminary data.</text>
</comment>
<gene>
    <name evidence="3" type="ORF">SGL43_03889</name>
</gene>
<keyword evidence="2" id="KW-1133">Transmembrane helix</keyword>
<name>A0ABM9GZU9_STRGL</name>
<feature type="region of interest" description="Disordered" evidence="1">
    <location>
        <begin position="90"/>
        <end position="120"/>
    </location>
</feature>
<evidence type="ECO:0000313" key="4">
    <source>
        <dbReference type="Proteomes" id="UP001154015"/>
    </source>
</evidence>
<evidence type="ECO:0008006" key="5">
    <source>
        <dbReference type="Google" id="ProtNLM"/>
    </source>
</evidence>